<evidence type="ECO:0000313" key="1">
    <source>
        <dbReference type="EMBL" id="SEI81011.1"/>
    </source>
</evidence>
<reference evidence="1 2" key="1">
    <citation type="submission" date="2016-10" db="EMBL/GenBank/DDBJ databases">
        <authorList>
            <person name="de Groot N.N."/>
        </authorList>
    </citation>
    <scope>NUCLEOTIDE SEQUENCE [LARGE SCALE GENOMIC DNA]</scope>
    <source>
        <strain evidence="1 2">DSM 19938</strain>
    </source>
</reference>
<dbReference type="AlphaFoldDB" id="A0A1H6TLZ8"/>
<name>A0A1H6TLZ8_9BACT</name>
<organism evidence="1 2">
    <name type="scientific">Dyadobacter koreensis</name>
    <dbReference type="NCBI Taxonomy" id="408657"/>
    <lineage>
        <taxon>Bacteria</taxon>
        <taxon>Pseudomonadati</taxon>
        <taxon>Bacteroidota</taxon>
        <taxon>Cytophagia</taxon>
        <taxon>Cytophagales</taxon>
        <taxon>Spirosomataceae</taxon>
        <taxon>Dyadobacter</taxon>
    </lineage>
</organism>
<keyword evidence="2" id="KW-1185">Reference proteome</keyword>
<accession>A0A1H6TLZ8</accession>
<gene>
    <name evidence="1" type="ORF">SAMN04487995_2317</name>
</gene>
<dbReference type="Proteomes" id="UP000199532">
    <property type="component" value="Unassembled WGS sequence"/>
</dbReference>
<sequence length="43" mass="5197">MCIRFTNLNSYTLKPDVFEHMTKNMVRVRTLFLKITCLVIDYK</sequence>
<dbReference type="EMBL" id="FNXY01000003">
    <property type="protein sequence ID" value="SEI81011.1"/>
    <property type="molecule type" value="Genomic_DNA"/>
</dbReference>
<proteinExistence type="predicted"/>
<protein>
    <submittedName>
        <fullName evidence="1">Uncharacterized protein</fullName>
    </submittedName>
</protein>
<evidence type="ECO:0000313" key="2">
    <source>
        <dbReference type="Proteomes" id="UP000199532"/>
    </source>
</evidence>